<dbReference type="Proteomes" id="UP000827724">
    <property type="component" value="Unassembled WGS sequence"/>
</dbReference>
<gene>
    <name evidence="1" type="ORF">Trco_003372</name>
</gene>
<evidence type="ECO:0000313" key="2">
    <source>
        <dbReference type="Proteomes" id="UP000827724"/>
    </source>
</evidence>
<reference evidence="1" key="1">
    <citation type="submission" date="2021-08" db="EMBL/GenBank/DDBJ databases">
        <title>Chromosome-Level Trichoderma cornu-damae using Hi-C Data.</title>
        <authorList>
            <person name="Kim C.S."/>
        </authorList>
    </citation>
    <scope>NUCLEOTIDE SEQUENCE</scope>
    <source>
        <strain evidence="1">KA19-0412C</strain>
    </source>
</reference>
<comment type="caution">
    <text evidence="1">The sequence shown here is derived from an EMBL/GenBank/DDBJ whole genome shotgun (WGS) entry which is preliminary data.</text>
</comment>
<keyword evidence="2" id="KW-1185">Reference proteome</keyword>
<accession>A0A9P8TX80</accession>
<organism evidence="1 2">
    <name type="scientific">Trichoderma cornu-damae</name>
    <dbReference type="NCBI Taxonomy" id="654480"/>
    <lineage>
        <taxon>Eukaryota</taxon>
        <taxon>Fungi</taxon>
        <taxon>Dikarya</taxon>
        <taxon>Ascomycota</taxon>
        <taxon>Pezizomycotina</taxon>
        <taxon>Sordariomycetes</taxon>
        <taxon>Hypocreomycetidae</taxon>
        <taxon>Hypocreales</taxon>
        <taxon>Hypocreaceae</taxon>
        <taxon>Trichoderma</taxon>
    </lineage>
</organism>
<sequence>MPRTSPLKVMTSASSWMWRGSMFMPSMTLEISSTMVVRAASMPSTSRASMTELERALVPITPSVVMHARSPYPSTSTPEMGTLGSMRRRWLTRKRKSGASSVKVREARLRCLFLAASGSTQLLST</sequence>
<dbReference type="AlphaFoldDB" id="A0A9P8TX80"/>
<name>A0A9P8TX80_9HYPO</name>
<evidence type="ECO:0000313" key="1">
    <source>
        <dbReference type="EMBL" id="KAH6607059.1"/>
    </source>
</evidence>
<dbReference type="EMBL" id="JAIWOZ010000003">
    <property type="protein sequence ID" value="KAH6607059.1"/>
    <property type="molecule type" value="Genomic_DNA"/>
</dbReference>
<protein>
    <submittedName>
        <fullName evidence="1">Uncharacterized protein</fullName>
    </submittedName>
</protein>
<proteinExistence type="predicted"/>